<name>A0A6V8LG39_9ACTN</name>
<evidence type="ECO:0000256" key="2">
    <source>
        <dbReference type="ARBA" id="ARBA00023125"/>
    </source>
</evidence>
<dbReference type="Proteomes" id="UP000482960">
    <property type="component" value="Unassembled WGS sequence"/>
</dbReference>
<dbReference type="PANTHER" id="PTHR30055:SF234">
    <property type="entry name" value="HTH-TYPE TRANSCRIPTIONAL REGULATOR BETI"/>
    <property type="match status" value="1"/>
</dbReference>
<keyword evidence="3" id="KW-0804">Transcription</keyword>
<gene>
    <name evidence="6" type="ORF">Prum_074330</name>
</gene>
<dbReference type="SUPFAM" id="SSF48498">
    <property type="entry name" value="Tetracyclin repressor-like, C-terminal domain"/>
    <property type="match status" value="1"/>
</dbReference>
<feature type="DNA-binding region" description="H-T-H motif" evidence="4">
    <location>
        <begin position="34"/>
        <end position="53"/>
    </location>
</feature>
<dbReference type="PROSITE" id="PS50977">
    <property type="entry name" value="HTH_TETR_2"/>
    <property type="match status" value="1"/>
</dbReference>
<dbReference type="Gene3D" id="1.10.357.10">
    <property type="entry name" value="Tetracycline Repressor, domain 2"/>
    <property type="match status" value="1"/>
</dbReference>
<keyword evidence="1" id="KW-0805">Transcription regulation</keyword>
<evidence type="ECO:0000256" key="4">
    <source>
        <dbReference type="PROSITE-ProRule" id="PRU00335"/>
    </source>
</evidence>
<organism evidence="6 7">
    <name type="scientific">Phytohabitans rumicis</name>
    <dbReference type="NCBI Taxonomy" id="1076125"/>
    <lineage>
        <taxon>Bacteria</taxon>
        <taxon>Bacillati</taxon>
        <taxon>Actinomycetota</taxon>
        <taxon>Actinomycetes</taxon>
        <taxon>Micromonosporales</taxon>
        <taxon>Micromonosporaceae</taxon>
    </lineage>
</organism>
<evidence type="ECO:0000259" key="5">
    <source>
        <dbReference type="PROSITE" id="PS50977"/>
    </source>
</evidence>
<reference evidence="6 7" key="2">
    <citation type="submission" date="2020-03" db="EMBL/GenBank/DDBJ databases">
        <authorList>
            <person name="Ichikawa N."/>
            <person name="Kimura A."/>
            <person name="Kitahashi Y."/>
            <person name="Uohara A."/>
        </authorList>
    </citation>
    <scope>NUCLEOTIDE SEQUENCE [LARGE SCALE GENOMIC DNA]</scope>
    <source>
        <strain evidence="6 7">NBRC 108638</strain>
    </source>
</reference>
<sequence>MAEVQRQRRDVVANRARIIDAAATMLREHGMSTDMRAIAKAAGVGIGTLYRHFPTREHLVHEITGVDLTRLADSRLPPDLPAIDALRQFFTVALDHLARNRAMIDLLASAEVSDSDLEQCVNHLTGIGHEAVARSESDRTLATDITATDIAYQFLALVRIIQLLPDGRPGEIEHHVDLALRGIEHRR</sequence>
<dbReference type="GO" id="GO:0000976">
    <property type="term" value="F:transcription cis-regulatory region binding"/>
    <property type="evidence" value="ECO:0007669"/>
    <property type="project" value="TreeGrafter"/>
</dbReference>
<dbReference type="Pfam" id="PF00440">
    <property type="entry name" value="TetR_N"/>
    <property type="match status" value="1"/>
</dbReference>
<dbReference type="GO" id="GO:0003700">
    <property type="term" value="F:DNA-binding transcription factor activity"/>
    <property type="evidence" value="ECO:0007669"/>
    <property type="project" value="TreeGrafter"/>
</dbReference>
<dbReference type="EMBL" id="BLPG01000001">
    <property type="protein sequence ID" value="GFJ93791.1"/>
    <property type="molecule type" value="Genomic_DNA"/>
</dbReference>
<proteinExistence type="predicted"/>
<keyword evidence="2 4" id="KW-0238">DNA-binding</keyword>
<dbReference type="PANTHER" id="PTHR30055">
    <property type="entry name" value="HTH-TYPE TRANSCRIPTIONAL REGULATOR RUTR"/>
    <property type="match status" value="1"/>
</dbReference>
<dbReference type="InterPro" id="IPR036271">
    <property type="entry name" value="Tet_transcr_reg_TetR-rel_C_sf"/>
</dbReference>
<evidence type="ECO:0000313" key="7">
    <source>
        <dbReference type="Proteomes" id="UP000482960"/>
    </source>
</evidence>
<reference evidence="6 7" key="1">
    <citation type="submission" date="2020-03" db="EMBL/GenBank/DDBJ databases">
        <title>Whole genome shotgun sequence of Phytohabitans rumicis NBRC 108638.</title>
        <authorList>
            <person name="Komaki H."/>
            <person name="Tamura T."/>
        </authorList>
    </citation>
    <scope>NUCLEOTIDE SEQUENCE [LARGE SCALE GENOMIC DNA]</scope>
    <source>
        <strain evidence="6 7">NBRC 108638</strain>
    </source>
</reference>
<dbReference type="InterPro" id="IPR009057">
    <property type="entry name" value="Homeodomain-like_sf"/>
</dbReference>
<evidence type="ECO:0000313" key="6">
    <source>
        <dbReference type="EMBL" id="GFJ93791.1"/>
    </source>
</evidence>
<dbReference type="InterPro" id="IPR001647">
    <property type="entry name" value="HTH_TetR"/>
</dbReference>
<accession>A0A6V8LG39</accession>
<dbReference type="RefSeq" id="WP_173080595.1">
    <property type="nucleotide sequence ID" value="NZ_BAABJB010000001.1"/>
</dbReference>
<dbReference type="InterPro" id="IPR050109">
    <property type="entry name" value="HTH-type_TetR-like_transc_reg"/>
</dbReference>
<feature type="domain" description="HTH tetR-type" evidence="5">
    <location>
        <begin position="12"/>
        <end position="71"/>
    </location>
</feature>
<keyword evidence="7" id="KW-1185">Reference proteome</keyword>
<dbReference type="SUPFAM" id="SSF46689">
    <property type="entry name" value="Homeodomain-like"/>
    <property type="match status" value="1"/>
</dbReference>
<evidence type="ECO:0000256" key="3">
    <source>
        <dbReference type="ARBA" id="ARBA00023163"/>
    </source>
</evidence>
<dbReference type="AlphaFoldDB" id="A0A6V8LG39"/>
<dbReference type="PRINTS" id="PR00455">
    <property type="entry name" value="HTHTETR"/>
</dbReference>
<comment type="caution">
    <text evidence="6">The sequence shown here is derived from an EMBL/GenBank/DDBJ whole genome shotgun (WGS) entry which is preliminary data.</text>
</comment>
<evidence type="ECO:0000256" key="1">
    <source>
        <dbReference type="ARBA" id="ARBA00023015"/>
    </source>
</evidence>
<protein>
    <submittedName>
        <fullName evidence="6">TetR family transcriptional regulator</fullName>
    </submittedName>
</protein>